<comment type="catalytic activity">
    <reaction evidence="12">
        <text>L-threonyl-[protein] + ATP = O-phospho-L-threonyl-[protein] + ADP + H(+)</text>
        <dbReference type="Rhea" id="RHEA:46608"/>
        <dbReference type="Rhea" id="RHEA-COMP:11060"/>
        <dbReference type="Rhea" id="RHEA-COMP:11605"/>
        <dbReference type="ChEBI" id="CHEBI:15378"/>
        <dbReference type="ChEBI" id="CHEBI:30013"/>
        <dbReference type="ChEBI" id="CHEBI:30616"/>
        <dbReference type="ChEBI" id="CHEBI:61977"/>
        <dbReference type="ChEBI" id="CHEBI:456216"/>
        <dbReference type="EC" id="2.7.11.1"/>
    </reaction>
</comment>
<sequence length="624" mass="66579">MSATIPNMSLAVGETFAAYTIVRLLGSGGMGEVYLAQHPRLPRRDALKVMDRSVSAEPGFRERFLREADLASALWHPHIVGVHDRGEYRGQLWISMDFVDGEDCGRLIERRYPAGMPQEMAIAVVEAVASALDYAHNQGLLHRDVKPANIMLANIDDHEQRRVLLTDFGIARECNDISGLTTTNMAVGTVAYCAPEQLMGADVDSRADQYALAATAYHLLSGMTLFPHLNPAVVISHHLNADPPRLAEVRAELELDQALAKALAKNPHDRYARCADFAHALARLATPSNAALMQGGPTIPTQVGREPASSAAETPETAAARNPWRRLIAPAAAAAVLLVVAGTGLALHTWNSDESSSKPSTNSNSQVASDPAITSIPSASAAQPSIATNPQLFPPRTADDVLLTAAELSSLLGIKVTTDPNRGIDMLAMDSSAYGLSDHSRQVDPASCVGVAFTGEHQMYSDTDVEEVKTQSFSQKNWIPGSQGGPQLLQQTVAVFPSAESAQRFLASTQTQWNACTNATDPTAPSPFYNVGVTLGYENSRGFKLGNVKRSGDLITVSMASNGGLNGPDACQQAMGLQQNIIAEVRTCQIPSVQSRPGDAPNPAWAIPDAQRVARAILDKIGDS</sequence>
<feature type="domain" description="Protein kinase" evidence="15">
    <location>
        <begin position="19"/>
        <end position="282"/>
    </location>
</feature>
<keyword evidence="16" id="KW-0614">Plasmid</keyword>
<dbReference type="InterPro" id="IPR008271">
    <property type="entry name" value="Ser/Thr_kinase_AS"/>
</dbReference>
<feature type="compositionally biased region" description="Low complexity" evidence="14">
    <location>
        <begin position="307"/>
        <end position="319"/>
    </location>
</feature>
<dbReference type="CDD" id="cd14014">
    <property type="entry name" value="STKc_PknB_like"/>
    <property type="match status" value="1"/>
</dbReference>
<dbReference type="GO" id="GO:0005886">
    <property type="term" value="C:plasma membrane"/>
    <property type="evidence" value="ECO:0007669"/>
    <property type="project" value="UniProtKB-SubCell"/>
</dbReference>
<dbReference type="PROSITE" id="PS50011">
    <property type="entry name" value="PROTEIN_KINASE_DOM"/>
    <property type="match status" value="1"/>
</dbReference>
<dbReference type="GO" id="GO:0080090">
    <property type="term" value="P:regulation of primary metabolic process"/>
    <property type="evidence" value="ECO:0007669"/>
    <property type="project" value="UniProtKB-ARBA"/>
</dbReference>
<evidence type="ECO:0000256" key="6">
    <source>
        <dbReference type="ARBA" id="ARBA00022692"/>
    </source>
</evidence>
<dbReference type="SUPFAM" id="SSF56112">
    <property type="entry name" value="Protein kinase-like (PK-like)"/>
    <property type="match status" value="1"/>
</dbReference>
<dbReference type="EC" id="2.7.11.1" evidence="2"/>
<dbReference type="Gene3D" id="3.30.200.20">
    <property type="entry name" value="Phosphorylase Kinase, domain 1"/>
    <property type="match status" value="1"/>
</dbReference>
<dbReference type="GO" id="GO:0005524">
    <property type="term" value="F:ATP binding"/>
    <property type="evidence" value="ECO:0007669"/>
    <property type="project" value="UniProtKB-KW"/>
</dbReference>
<evidence type="ECO:0000256" key="9">
    <source>
        <dbReference type="ARBA" id="ARBA00022840"/>
    </source>
</evidence>
<keyword evidence="17" id="KW-1185">Reference proteome</keyword>
<reference evidence="16" key="1">
    <citation type="submission" date="2022-06" db="EMBL/GenBank/DDBJ databases">
        <title>Complete genome sequence of Mycobacterium pseudoshottsii NJB1907-Z4.</title>
        <authorList>
            <person name="Komine T."/>
            <person name="Fukano H."/>
            <person name="Wada S."/>
        </authorList>
    </citation>
    <scope>NUCLEOTIDE SEQUENCE</scope>
    <source>
        <strain evidence="16">NJB1907-Z4</strain>
        <plasmid evidence="16">pMUM005</plasmid>
    </source>
</reference>
<dbReference type="InterPro" id="IPR038232">
    <property type="entry name" value="PknH-like_Extracell_sf"/>
</dbReference>
<dbReference type="Pfam" id="PF14032">
    <property type="entry name" value="PknH_C"/>
    <property type="match status" value="1"/>
</dbReference>
<organism evidence="16 17">
    <name type="scientific">Mycobacterium pseudoshottsii</name>
    <dbReference type="NCBI Taxonomy" id="265949"/>
    <lineage>
        <taxon>Bacteria</taxon>
        <taxon>Bacillati</taxon>
        <taxon>Actinomycetota</taxon>
        <taxon>Actinomycetes</taxon>
        <taxon>Mycobacteriales</taxon>
        <taxon>Mycobacteriaceae</taxon>
        <taxon>Mycobacterium</taxon>
        <taxon>Mycobacterium ulcerans group</taxon>
    </lineage>
</organism>
<keyword evidence="4" id="KW-0723">Serine/threonine-protein kinase</keyword>
<evidence type="ECO:0000256" key="14">
    <source>
        <dbReference type="SAM" id="MobiDB-lite"/>
    </source>
</evidence>
<evidence type="ECO:0000313" key="16">
    <source>
        <dbReference type="EMBL" id="BDN85437.1"/>
    </source>
</evidence>
<dbReference type="Pfam" id="PF00069">
    <property type="entry name" value="Pkinase"/>
    <property type="match status" value="1"/>
</dbReference>
<evidence type="ECO:0000256" key="3">
    <source>
        <dbReference type="ARBA" id="ARBA00022475"/>
    </source>
</evidence>
<evidence type="ECO:0000256" key="8">
    <source>
        <dbReference type="ARBA" id="ARBA00022777"/>
    </source>
</evidence>
<evidence type="ECO:0000256" key="10">
    <source>
        <dbReference type="ARBA" id="ARBA00022989"/>
    </source>
</evidence>
<dbReference type="PROSITE" id="PS00108">
    <property type="entry name" value="PROTEIN_KINASE_ST"/>
    <property type="match status" value="1"/>
</dbReference>
<keyword evidence="9" id="KW-0067">ATP-binding</keyword>
<keyword evidence="8" id="KW-0418">Kinase</keyword>
<proteinExistence type="predicted"/>
<evidence type="ECO:0000256" key="11">
    <source>
        <dbReference type="ARBA" id="ARBA00023136"/>
    </source>
</evidence>
<dbReference type="PANTHER" id="PTHR43289">
    <property type="entry name" value="MITOGEN-ACTIVATED PROTEIN KINASE KINASE KINASE 20-RELATED"/>
    <property type="match status" value="1"/>
</dbReference>
<accession>A0A9N7LUR7</accession>
<protein>
    <recommendedName>
        <fullName evidence="2">non-specific serine/threonine protein kinase</fullName>
        <ecNumber evidence="2">2.7.11.1</ecNumber>
    </recommendedName>
</protein>
<comment type="subcellular location">
    <subcellularLocation>
        <location evidence="1">Cell membrane</location>
        <topology evidence="1">Single-pass membrane protein</topology>
    </subcellularLocation>
</comment>
<evidence type="ECO:0000259" key="15">
    <source>
        <dbReference type="PROSITE" id="PS50011"/>
    </source>
</evidence>
<feature type="region of interest" description="Disordered" evidence="14">
    <location>
        <begin position="295"/>
        <end position="319"/>
    </location>
</feature>
<evidence type="ECO:0000256" key="5">
    <source>
        <dbReference type="ARBA" id="ARBA00022679"/>
    </source>
</evidence>
<evidence type="ECO:0000313" key="17">
    <source>
        <dbReference type="Proteomes" id="UP001058626"/>
    </source>
</evidence>
<dbReference type="Gene3D" id="1.10.510.10">
    <property type="entry name" value="Transferase(Phosphotransferase) domain 1"/>
    <property type="match status" value="1"/>
</dbReference>
<dbReference type="GO" id="GO:0004674">
    <property type="term" value="F:protein serine/threonine kinase activity"/>
    <property type="evidence" value="ECO:0007669"/>
    <property type="project" value="UniProtKB-KW"/>
</dbReference>
<dbReference type="PANTHER" id="PTHR43289:SF6">
    <property type="entry name" value="SERINE_THREONINE-PROTEIN KINASE NEKL-3"/>
    <property type="match status" value="1"/>
</dbReference>
<evidence type="ECO:0000256" key="4">
    <source>
        <dbReference type="ARBA" id="ARBA00022527"/>
    </source>
</evidence>
<keyword evidence="11" id="KW-0472">Membrane</keyword>
<geneLocation type="plasmid" evidence="16 17">
    <name>pMUM005</name>
</geneLocation>
<keyword evidence="10" id="KW-1133">Transmembrane helix</keyword>
<name>A0A9N7LUR7_9MYCO</name>
<keyword evidence="5" id="KW-0808">Transferase</keyword>
<gene>
    <name evidence="16" type="ORF">NJB1907Z4_P0890</name>
</gene>
<feature type="region of interest" description="Disordered" evidence="14">
    <location>
        <begin position="351"/>
        <end position="370"/>
    </location>
</feature>
<comment type="catalytic activity">
    <reaction evidence="13">
        <text>L-seryl-[protein] + ATP = O-phospho-L-seryl-[protein] + ADP + H(+)</text>
        <dbReference type="Rhea" id="RHEA:17989"/>
        <dbReference type="Rhea" id="RHEA-COMP:9863"/>
        <dbReference type="Rhea" id="RHEA-COMP:11604"/>
        <dbReference type="ChEBI" id="CHEBI:15378"/>
        <dbReference type="ChEBI" id="CHEBI:29999"/>
        <dbReference type="ChEBI" id="CHEBI:30616"/>
        <dbReference type="ChEBI" id="CHEBI:83421"/>
        <dbReference type="ChEBI" id="CHEBI:456216"/>
        <dbReference type="EC" id="2.7.11.1"/>
    </reaction>
</comment>
<evidence type="ECO:0000256" key="7">
    <source>
        <dbReference type="ARBA" id="ARBA00022741"/>
    </source>
</evidence>
<dbReference type="InterPro" id="IPR011009">
    <property type="entry name" value="Kinase-like_dom_sf"/>
</dbReference>
<evidence type="ECO:0000256" key="12">
    <source>
        <dbReference type="ARBA" id="ARBA00047899"/>
    </source>
</evidence>
<dbReference type="InterPro" id="IPR026954">
    <property type="entry name" value="PknH-like_Extracell"/>
</dbReference>
<evidence type="ECO:0000256" key="2">
    <source>
        <dbReference type="ARBA" id="ARBA00012513"/>
    </source>
</evidence>
<dbReference type="InterPro" id="IPR000719">
    <property type="entry name" value="Prot_kinase_dom"/>
</dbReference>
<keyword evidence="6" id="KW-0812">Transmembrane</keyword>
<dbReference type="AlphaFoldDB" id="A0A9N7LUR7"/>
<keyword evidence="3" id="KW-1003">Cell membrane</keyword>
<dbReference type="EMBL" id="AP026368">
    <property type="protein sequence ID" value="BDN85437.1"/>
    <property type="molecule type" value="Genomic_DNA"/>
</dbReference>
<dbReference type="Proteomes" id="UP001058626">
    <property type="component" value="Plasmid pMUM005"/>
</dbReference>
<evidence type="ECO:0000256" key="1">
    <source>
        <dbReference type="ARBA" id="ARBA00004162"/>
    </source>
</evidence>
<evidence type="ECO:0000256" key="13">
    <source>
        <dbReference type="ARBA" id="ARBA00048679"/>
    </source>
</evidence>
<dbReference type="SMART" id="SM00220">
    <property type="entry name" value="S_TKc"/>
    <property type="match status" value="1"/>
</dbReference>
<dbReference type="Gene3D" id="3.40.1000.70">
    <property type="entry name" value="PknH-like extracellular domain"/>
    <property type="match status" value="1"/>
</dbReference>
<keyword evidence="7" id="KW-0547">Nucleotide-binding</keyword>